<organism evidence="1 2">
    <name type="scientific">Promethearchaeum syntrophicum</name>
    <dbReference type="NCBI Taxonomy" id="2594042"/>
    <lineage>
        <taxon>Archaea</taxon>
        <taxon>Promethearchaeati</taxon>
        <taxon>Promethearchaeota</taxon>
        <taxon>Promethearchaeia</taxon>
        <taxon>Promethearchaeales</taxon>
        <taxon>Promethearchaeaceae</taxon>
        <taxon>Promethearchaeum</taxon>
    </lineage>
</organism>
<reference evidence="1 2" key="1">
    <citation type="journal article" date="2020" name="Nature">
        <title>Isolation of an archaeon at the prokaryote-eukaryote interface.</title>
        <authorList>
            <person name="Imachi H."/>
            <person name="Nobu M.K."/>
            <person name="Nakahara N."/>
            <person name="Morono Y."/>
            <person name="Ogawara M."/>
            <person name="Takaki Y."/>
            <person name="Takano Y."/>
            <person name="Uematsu K."/>
            <person name="Ikuta T."/>
            <person name="Ito M."/>
            <person name="Matsui Y."/>
            <person name="Miyazaki M."/>
            <person name="Murata K."/>
            <person name="Saito Y."/>
            <person name="Sakai S."/>
            <person name="Song C."/>
            <person name="Tasumi E."/>
            <person name="Yamanaka Y."/>
            <person name="Yamaguchi T."/>
            <person name="Kamagata Y."/>
            <person name="Tamaki H."/>
            <person name="Takai K."/>
        </authorList>
    </citation>
    <scope>NUCLEOTIDE SEQUENCE [LARGE SCALE GENOMIC DNA]</scope>
    <source>
        <strain evidence="1 2">MK-D1</strain>
    </source>
</reference>
<dbReference type="AlphaFoldDB" id="A0A5B9DBP1"/>
<dbReference type="Proteomes" id="UP000321408">
    <property type="component" value="Chromosome"/>
</dbReference>
<evidence type="ECO:0000313" key="2">
    <source>
        <dbReference type="Proteomes" id="UP000321408"/>
    </source>
</evidence>
<dbReference type="GeneID" id="41330493"/>
<evidence type="ECO:0000313" key="1">
    <source>
        <dbReference type="EMBL" id="QEE16679.1"/>
    </source>
</evidence>
<reference evidence="1 2" key="2">
    <citation type="journal article" date="2024" name="Int. J. Syst. Evol. Microbiol.">
        <title>Promethearchaeum syntrophicum gen. nov., sp. nov., an anaerobic, obligately syntrophic archaeon, the first isolate of the lineage 'Asgard' archaea, and proposal of the new archaeal phylum Promethearchaeota phyl. nov. and kingdom Promethearchaeati regn. nov.</title>
        <authorList>
            <person name="Imachi H."/>
            <person name="Nobu M.K."/>
            <person name="Kato S."/>
            <person name="Takaki Y."/>
            <person name="Miyazaki M."/>
            <person name="Miyata M."/>
            <person name="Ogawara M."/>
            <person name="Saito Y."/>
            <person name="Sakai S."/>
            <person name="Tahara Y.O."/>
            <person name="Takano Y."/>
            <person name="Tasumi E."/>
            <person name="Uematsu K."/>
            <person name="Yoshimura T."/>
            <person name="Itoh T."/>
            <person name="Ohkuma M."/>
            <person name="Takai K."/>
        </authorList>
    </citation>
    <scope>NUCLEOTIDE SEQUENCE [LARGE SCALE GENOMIC DNA]</scope>
    <source>
        <strain evidence="1 2">MK-D1</strain>
    </source>
</reference>
<name>A0A5B9DBP1_9ARCH</name>
<gene>
    <name evidence="1" type="ORF">DSAG12_02509</name>
</gene>
<proteinExistence type="predicted"/>
<protein>
    <submittedName>
        <fullName evidence="1">Uncharacterized protein</fullName>
    </submittedName>
</protein>
<dbReference type="RefSeq" id="WP_147663605.1">
    <property type="nucleotide sequence ID" value="NZ_CP042905.2"/>
</dbReference>
<accession>A0A5B9DBP1</accession>
<dbReference type="KEGG" id="psyt:DSAG12_02509"/>
<keyword evidence="2" id="KW-1185">Reference proteome</keyword>
<sequence>MPVKKHAKGESFSKELEKFGRYIVGVSLESLKTVGKYDALNRTNEFYFRVNSSDVFRTRVPNKGNIELRENQSFLSKSDKLTLWSEFVKFKKEEEKVIEVEIQLREEDPGLDKVLAKKKYKIKCPTATKYEILQSKDGKTKAKLKIFAKKTLY</sequence>
<dbReference type="EMBL" id="CP042905">
    <property type="protein sequence ID" value="QEE16679.1"/>
    <property type="molecule type" value="Genomic_DNA"/>
</dbReference>